<sequence>MMINLCLILLTNFGILDKSVGLSITALPLYIVNQSYYDALHQLTVGPAGTIISRRTLFVEYQVYFDILAPQYNHVICGNVCPLRDYGERGLAMIHQGNFPTSCRS</sequence>
<reference evidence="2" key="1">
    <citation type="journal article" date="2021" name="Nat. Commun.">
        <title>Genetic determinants of endophytism in the Arabidopsis root mycobiome.</title>
        <authorList>
            <person name="Mesny F."/>
            <person name="Miyauchi S."/>
            <person name="Thiergart T."/>
            <person name="Pickel B."/>
            <person name="Atanasova L."/>
            <person name="Karlsson M."/>
            <person name="Huettel B."/>
            <person name="Barry K.W."/>
            <person name="Haridas S."/>
            <person name="Chen C."/>
            <person name="Bauer D."/>
            <person name="Andreopoulos W."/>
            <person name="Pangilinan J."/>
            <person name="LaButti K."/>
            <person name="Riley R."/>
            <person name="Lipzen A."/>
            <person name="Clum A."/>
            <person name="Drula E."/>
            <person name="Henrissat B."/>
            <person name="Kohler A."/>
            <person name="Grigoriev I.V."/>
            <person name="Martin F.M."/>
            <person name="Hacquard S."/>
        </authorList>
    </citation>
    <scope>NUCLEOTIDE SEQUENCE</scope>
    <source>
        <strain evidence="2">MPI-SDFR-AT-0073</strain>
    </source>
</reference>
<feature type="signal peptide" evidence="1">
    <location>
        <begin position="1"/>
        <end position="21"/>
    </location>
</feature>
<accession>A0A9P8RIW7</accession>
<protein>
    <submittedName>
        <fullName evidence="2">Uncharacterized protein</fullName>
    </submittedName>
</protein>
<gene>
    <name evidence="2" type="ORF">BKA67DRAFT_580215</name>
</gene>
<proteinExistence type="predicted"/>
<name>A0A9P8RIW7_9PEZI</name>
<comment type="caution">
    <text evidence="2">The sequence shown here is derived from an EMBL/GenBank/DDBJ whole genome shotgun (WGS) entry which is preliminary data.</text>
</comment>
<organism evidence="2 3">
    <name type="scientific">Truncatella angustata</name>
    <dbReference type="NCBI Taxonomy" id="152316"/>
    <lineage>
        <taxon>Eukaryota</taxon>
        <taxon>Fungi</taxon>
        <taxon>Dikarya</taxon>
        <taxon>Ascomycota</taxon>
        <taxon>Pezizomycotina</taxon>
        <taxon>Sordariomycetes</taxon>
        <taxon>Xylariomycetidae</taxon>
        <taxon>Amphisphaeriales</taxon>
        <taxon>Sporocadaceae</taxon>
        <taxon>Truncatella</taxon>
    </lineage>
</organism>
<evidence type="ECO:0000256" key="1">
    <source>
        <dbReference type="SAM" id="SignalP"/>
    </source>
</evidence>
<evidence type="ECO:0000313" key="2">
    <source>
        <dbReference type="EMBL" id="KAH6646679.1"/>
    </source>
</evidence>
<dbReference type="EMBL" id="JAGPXC010000009">
    <property type="protein sequence ID" value="KAH6646679.1"/>
    <property type="molecule type" value="Genomic_DNA"/>
</dbReference>
<keyword evidence="3" id="KW-1185">Reference proteome</keyword>
<dbReference type="Proteomes" id="UP000758603">
    <property type="component" value="Unassembled WGS sequence"/>
</dbReference>
<dbReference type="RefSeq" id="XP_045953193.1">
    <property type="nucleotide sequence ID" value="XM_046103840.1"/>
</dbReference>
<dbReference type="AlphaFoldDB" id="A0A9P8RIW7"/>
<evidence type="ECO:0000313" key="3">
    <source>
        <dbReference type="Proteomes" id="UP000758603"/>
    </source>
</evidence>
<dbReference type="GeneID" id="70132731"/>
<keyword evidence="1" id="KW-0732">Signal</keyword>
<feature type="chain" id="PRO_5040433405" evidence="1">
    <location>
        <begin position="22"/>
        <end position="105"/>
    </location>
</feature>